<dbReference type="RefSeq" id="WP_271429643.1">
    <property type="nucleotide sequence ID" value="NZ_JAQIPB010000009.1"/>
</dbReference>
<organism evidence="2 3">
    <name type="scientific">Xenophilus arseniciresistens</name>
    <dbReference type="NCBI Taxonomy" id="1283306"/>
    <lineage>
        <taxon>Bacteria</taxon>
        <taxon>Pseudomonadati</taxon>
        <taxon>Pseudomonadota</taxon>
        <taxon>Betaproteobacteria</taxon>
        <taxon>Burkholderiales</taxon>
        <taxon>Comamonadaceae</taxon>
        <taxon>Xenophilus</taxon>
    </lineage>
</organism>
<keyword evidence="3" id="KW-1185">Reference proteome</keyword>
<dbReference type="EMBL" id="JAQIPB010000009">
    <property type="protein sequence ID" value="MDA7418427.1"/>
    <property type="molecule type" value="Genomic_DNA"/>
</dbReference>
<sequence length="116" mass="12378">MGLHTRTIALSIALGTAGLCAPAHAQAPDPCALYLCMASVSGQGSPSASCTSAIQFWHTPSPAGLAVWTYYPVVKFWEDISYQVRQQYMNNCQGSTNTPGNQAISNAIMSQWGRVP</sequence>
<dbReference type="Proteomes" id="UP001212602">
    <property type="component" value="Unassembled WGS sequence"/>
</dbReference>
<keyword evidence="1" id="KW-0732">Signal</keyword>
<reference evidence="2" key="1">
    <citation type="submission" date="2023-01" db="EMBL/GenBank/DDBJ databases">
        <title>Xenophilus mangrovi sp. nov., isolated from soil of Mangrove nature reserve.</title>
        <authorList>
            <person name="Xu S."/>
            <person name="Liu Z."/>
            <person name="Xu Y."/>
        </authorList>
    </citation>
    <scope>NUCLEOTIDE SEQUENCE</scope>
    <source>
        <strain evidence="2">YW8</strain>
    </source>
</reference>
<evidence type="ECO:0000256" key="1">
    <source>
        <dbReference type="SAM" id="SignalP"/>
    </source>
</evidence>
<feature type="chain" id="PRO_5041935905" evidence="1">
    <location>
        <begin position="26"/>
        <end position="116"/>
    </location>
</feature>
<name>A0AAE3T0P4_9BURK</name>
<feature type="signal peptide" evidence="1">
    <location>
        <begin position="1"/>
        <end position="25"/>
    </location>
</feature>
<dbReference type="AlphaFoldDB" id="A0AAE3T0P4"/>
<evidence type="ECO:0000313" key="3">
    <source>
        <dbReference type="Proteomes" id="UP001212602"/>
    </source>
</evidence>
<proteinExistence type="predicted"/>
<evidence type="ECO:0000313" key="2">
    <source>
        <dbReference type="EMBL" id="MDA7418427.1"/>
    </source>
</evidence>
<gene>
    <name evidence="2" type="ORF">PGB34_18820</name>
</gene>
<protein>
    <submittedName>
        <fullName evidence="2">Uncharacterized protein</fullName>
    </submittedName>
</protein>
<accession>A0AAE3T0P4</accession>
<comment type="caution">
    <text evidence="2">The sequence shown here is derived from an EMBL/GenBank/DDBJ whole genome shotgun (WGS) entry which is preliminary data.</text>
</comment>